<name>A0A511KET5_RHOTO</name>
<feature type="compositionally biased region" description="Low complexity" evidence="1">
    <location>
        <begin position="881"/>
        <end position="913"/>
    </location>
</feature>
<feature type="compositionally biased region" description="Low complexity" evidence="1">
    <location>
        <begin position="749"/>
        <end position="771"/>
    </location>
</feature>
<feature type="region of interest" description="Disordered" evidence="1">
    <location>
        <begin position="553"/>
        <end position="591"/>
    </location>
</feature>
<feature type="region of interest" description="Disordered" evidence="1">
    <location>
        <begin position="677"/>
        <end position="925"/>
    </location>
</feature>
<proteinExistence type="predicted"/>
<feature type="compositionally biased region" description="Low complexity" evidence="1">
    <location>
        <begin position="800"/>
        <end position="844"/>
    </location>
</feature>
<feature type="compositionally biased region" description="Polar residues" evidence="1">
    <location>
        <begin position="612"/>
        <end position="635"/>
    </location>
</feature>
<feature type="region of interest" description="Disordered" evidence="1">
    <location>
        <begin position="937"/>
        <end position="995"/>
    </location>
</feature>
<feature type="compositionally biased region" description="Low complexity" evidence="1">
    <location>
        <begin position="447"/>
        <end position="464"/>
    </location>
</feature>
<feature type="compositionally biased region" description="Polar residues" evidence="1">
    <location>
        <begin position="162"/>
        <end position="192"/>
    </location>
</feature>
<feature type="compositionally biased region" description="Basic residues" evidence="1">
    <location>
        <begin position="430"/>
        <end position="445"/>
    </location>
</feature>
<dbReference type="EMBL" id="BJWK01000005">
    <property type="protein sequence ID" value="GEM08485.1"/>
    <property type="molecule type" value="Genomic_DNA"/>
</dbReference>
<feature type="compositionally biased region" description="Low complexity" evidence="1">
    <location>
        <begin position="643"/>
        <end position="657"/>
    </location>
</feature>
<feature type="compositionally biased region" description="Basic and acidic residues" evidence="1">
    <location>
        <begin position="553"/>
        <end position="567"/>
    </location>
</feature>
<evidence type="ECO:0000256" key="1">
    <source>
        <dbReference type="SAM" id="MobiDB-lite"/>
    </source>
</evidence>
<feature type="compositionally biased region" description="Basic and acidic residues" evidence="1">
    <location>
        <begin position="211"/>
        <end position="224"/>
    </location>
</feature>
<feature type="compositionally biased region" description="Polar residues" evidence="1">
    <location>
        <begin position="97"/>
        <end position="113"/>
    </location>
</feature>
<accession>A0A511KET5</accession>
<dbReference type="AlphaFoldDB" id="A0A511KET5"/>
<feature type="compositionally biased region" description="Low complexity" evidence="1">
    <location>
        <begin position="150"/>
        <end position="161"/>
    </location>
</feature>
<feature type="compositionally biased region" description="Acidic residues" evidence="1">
    <location>
        <begin position="403"/>
        <end position="413"/>
    </location>
</feature>
<dbReference type="Proteomes" id="UP000321518">
    <property type="component" value="Unassembled WGS sequence"/>
</dbReference>
<evidence type="ECO:0000313" key="3">
    <source>
        <dbReference type="Proteomes" id="UP000321518"/>
    </source>
</evidence>
<evidence type="ECO:0000313" key="2">
    <source>
        <dbReference type="EMBL" id="GEM08485.1"/>
    </source>
</evidence>
<feature type="compositionally biased region" description="Basic and acidic residues" evidence="1">
    <location>
        <begin position="125"/>
        <end position="139"/>
    </location>
</feature>
<comment type="caution">
    <text evidence="2">The sequence shown here is derived from an EMBL/GenBank/DDBJ whole genome shotgun (WGS) entry which is preliminary data.</text>
</comment>
<feature type="compositionally biased region" description="Polar residues" evidence="1">
    <location>
        <begin position="70"/>
        <end position="79"/>
    </location>
</feature>
<feature type="compositionally biased region" description="Polar residues" evidence="1">
    <location>
        <begin position="293"/>
        <end position="310"/>
    </location>
</feature>
<reference evidence="2 3" key="1">
    <citation type="submission" date="2019-07" db="EMBL/GenBank/DDBJ databases">
        <title>Rhodotorula toruloides NBRC10032 genome sequencing.</title>
        <authorList>
            <person name="Shida Y."/>
            <person name="Takaku H."/>
            <person name="Ogasawara W."/>
            <person name="Mori K."/>
        </authorList>
    </citation>
    <scope>NUCLEOTIDE SEQUENCE [LARGE SCALE GENOMIC DNA]</scope>
    <source>
        <strain evidence="2 3">NBRC10032</strain>
    </source>
</reference>
<sequence length="1178" mass="121889">MSSIEQISSSLPFGSSTASSPKSTSLAWRLVLGLWWIARWMPWYLWLMAGIWAYANYGRESLAPKRNSRRTVQSTTNNAGAPRRPNLTPRQPARSASPFTGINRSSPQLSRRSSYVRLPASEIRQSSRDAQREMQERHMGSPGHTPLGRPSVSSPQPAPQSTGSLPRLSSTGLRLPRPTSTSSLRHQVSISAPTLPLSARKRGRGDDEETEVKRSKLSESYHFDDTDEDGEGASAMELDDVAASKPSRGQKRGGPDTDAEEEDGAKRSRTMEPSESDEGEQQDSAIRKRQAAGSPSASGDENRSVRQVSHQGKKARRTARGVGSVRDKRGIEDVSREESEEEDQGYDSEGATRYSRGSTRNADSDVSEDEGGEAFAVDQSEGAGRAPSTVKRFRERARREGSADDDMMGDDLDSASCDAFSPAPSTGTPQKKRLSTAASAKKRLSSKSDFASRKSSSARSAVDAKLAAASRKSSDTSRKVGEEWTNYEGDRYRIDQDGVQRRLVEVRETRLKYKMPKDSKHPDAKATHEVMVERWVTAEEYEALLEQRKLAWQNSREDEERDRRAAEIADEGDTSMADAKASPQPTSKERGIYFATGVGTPLRSYSGLGTRLPSSSSLTNLAKLSNSPSSYSTLPNGRMRLPSSTSGSALAALATGSPRRKWSVNDVMRLLEDEDAAKAEREKRRQATLTLGEGDAAKAEAPQAAAASAKVSTNETEGKIKLANYTLPASSIDPSAGEKARPTPSFTLAPSTTPKTDAAAPASTASSSKPAGVPNFFGAALGSTAKDTPTKPEPAPTASKPAFGFGSAPAPAAATEAAPQKADTASKPAFSFGSAPLASAPAPADKADKPASQPTFSFGAPAAKDVSAEKREETAAPAAAPSFLSGFGAPSGSASTAPAPSAASEAPKPSFSFGSAPISSTTTSEFARAAPAGGFSFGSSTSAAATEKKEDATAKPTFAFGSTSTATTEQPTAAPSFGSGATAARAPAKLDDKPVAASPFSFGTAPAQTDKPAVPAFGFGPASNVKSDLTNAAAPAAASSFSFGNASTTAPAPSSTPTGGFSFGAPASSAPSATSSGFSFGAPAAASPAPSSTGFSLGAAPAVASPAAAPSTGFSFGNAPAAPLSGGFSFGAPAASTAPGVSPSTGTFNFGAAAPTSSGAQSAGGTPMFCTPVLSLVL</sequence>
<feature type="compositionally biased region" description="Polar residues" evidence="1">
    <location>
        <begin position="1"/>
        <end position="14"/>
    </location>
</feature>
<feature type="region of interest" description="Disordered" evidence="1">
    <location>
        <begin position="64"/>
        <end position="484"/>
    </location>
</feature>
<feature type="region of interest" description="Disordered" evidence="1">
    <location>
        <begin position="609"/>
        <end position="663"/>
    </location>
</feature>
<feature type="compositionally biased region" description="Low complexity" evidence="1">
    <location>
        <begin position="699"/>
        <end position="709"/>
    </location>
</feature>
<protein>
    <submittedName>
        <fullName evidence="2">Uncharacterized protein</fullName>
    </submittedName>
</protein>
<feature type="compositionally biased region" description="Low complexity" evidence="1">
    <location>
        <begin position="954"/>
        <end position="968"/>
    </location>
</feature>
<feature type="compositionally biased region" description="Basic and acidic residues" evidence="1">
    <location>
        <begin position="472"/>
        <end position="484"/>
    </location>
</feature>
<gene>
    <name evidence="2" type="ORF">Rt10032_c05g2502</name>
</gene>
<organism evidence="2 3">
    <name type="scientific">Rhodotorula toruloides</name>
    <name type="common">Yeast</name>
    <name type="synonym">Rhodosporidium toruloides</name>
    <dbReference type="NCBI Taxonomy" id="5286"/>
    <lineage>
        <taxon>Eukaryota</taxon>
        <taxon>Fungi</taxon>
        <taxon>Dikarya</taxon>
        <taxon>Basidiomycota</taxon>
        <taxon>Pucciniomycotina</taxon>
        <taxon>Microbotryomycetes</taxon>
        <taxon>Sporidiobolales</taxon>
        <taxon>Sporidiobolaceae</taxon>
        <taxon>Rhodotorula</taxon>
    </lineage>
</organism>
<feature type="compositionally biased region" description="Basic and acidic residues" evidence="1">
    <location>
        <begin position="325"/>
        <end position="337"/>
    </location>
</feature>
<feature type="region of interest" description="Disordered" evidence="1">
    <location>
        <begin position="1"/>
        <end position="21"/>
    </location>
</feature>
<dbReference type="OrthoDB" id="9451547at2759"/>